<keyword evidence="2" id="KW-1185">Reference proteome</keyword>
<reference evidence="1 2" key="1">
    <citation type="submission" date="2024-01" db="EMBL/GenBank/DDBJ databases">
        <title>The complete chloroplast genome sequence of Lithospermum erythrorhizon: insights into the phylogenetic relationship among Boraginaceae species and the maternal lineages of purple gromwells.</title>
        <authorList>
            <person name="Okada T."/>
            <person name="Watanabe K."/>
        </authorList>
    </citation>
    <scope>NUCLEOTIDE SEQUENCE [LARGE SCALE GENOMIC DNA]</scope>
</reference>
<dbReference type="PANTHER" id="PTHR11439">
    <property type="entry name" value="GAG-POL-RELATED RETROTRANSPOSON"/>
    <property type="match status" value="1"/>
</dbReference>
<dbReference type="Proteomes" id="UP001454036">
    <property type="component" value="Unassembled WGS sequence"/>
</dbReference>
<evidence type="ECO:0000313" key="1">
    <source>
        <dbReference type="EMBL" id="GAA0151180.1"/>
    </source>
</evidence>
<name>A0AAV3PHQ0_LITER</name>
<evidence type="ECO:0000313" key="2">
    <source>
        <dbReference type="Proteomes" id="UP001454036"/>
    </source>
</evidence>
<organism evidence="1 2">
    <name type="scientific">Lithospermum erythrorhizon</name>
    <name type="common">Purple gromwell</name>
    <name type="synonym">Lithospermum officinale var. erythrorhizon</name>
    <dbReference type="NCBI Taxonomy" id="34254"/>
    <lineage>
        <taxon>Eukaryota</taxon>
        <taxon>Viridiplantae</taxon>
        <taxon>Streptophyta</taxon>
        <taxon>Embryophyta</taxon>
        <taxon>Tracheophyta</taxon>
        <taxon>Spermatophyta</taxon>
        <taxon>Magnoliopsida</taxon>
        <taxon>eudicotyledons</taxon>
        <taxon>Gunneridae</taxon>
        <taxon>Pentapetalae</taxon>
        <taxon>asterids</taxon>
        <taxon>lamiids</taxon>
        <taxon>Boraginales</taxon>
        <taxon>Boraginaceae</taxon>
        <taxon>Boraginoideae</taxon>
        <taxon>Lithospermeae</taxon>
        <taxon>Lithospermum</taxon>
    </lineage>
</organism>
<dbReference type="InterPro" id="IPR043502">
    <property type="entry name" value="DNA/RNA_pol_sf"/>
</dbReference>
<dbReference type="AlphaFoldDB" id="A0AAV3PHQ0"/>
<comment type="caution">
    <text evidence="1">The sequence shown here is derived from an EMBL/GenBank/DDBJ whole genome shotgun (WGS) entry which is preliminary data.</text>
</comment>
<evidence type="ECO:0008006" key="3">
    <source>
        <dbReference type="Google" id="ProtNLM"/>
    </source>
</evidence>
<proteinExistence type="predicted"/>
<protein>
    <recommendedName>
        <fullName evidence="3">Reverse transcriptase Ty1/copia-type domain-containing protein</fullName>
    </recommendedName>
</protein>
<sequence length="187" mass="20950">MLALNDLGNFSYFLGVEVQRNGSGLFLSQSKYIKELLIKHGMKNCSTVRTPSMAKSSAATPNNPCPNPHAYRCLVGALQYLAFTWPDITFAVNQASQVMHNPSLSDMTDAKRILRYLTGIVSLGICLKPSTSLFLEVYSDWDWAGCQVTRRSTIGFFVFYLVVILYPGPPRNSLHFPNQAQRLNIEH</sequence>
<dbReference type="PANTHER" id="PTHR11439:SF455">
    <property type="entry name" value="RLK (RECEPTOR-LIKE PROTEIN KINASE) 8, PUTATIVE-RELATED"/>
    <property type="match status" value="1"/>
</dbReference>
<gene>
    <name evidence="1" type="ORF">LIER_09958</name>
</gene>
<dbReference type="EMBL" id="BAABME010001734">
    <property type="protein sequence ID" value="GAA0151180.1"/>
    <property type="molecule type" value="Genomic_DNA"/>
</dbReference>
<dbReference type="SUPFAM" id="SSF56672">
    <property type="entry name" value="DNA/RNA polymerases"/>
    <property type="match status" value="1"/>
</dbReference>
<accession>A0AAV3PHQ0</accession>